<keyword evidence="2" id="KW-0808">Transferase</keyword>
<dbReference type="SUPFAM" id="SSF55729">
    <property type="entry name" value="Acyl-CoA N-acyltransferases (Nat)"/>
    <property type="match status" value="1"/>
</dbReference>
<dbReference type="AlphaFoldDB" id="A0A402BEL4"/>
<organism evidence="2 3">
    <name type="scientific">Dictyobacter alpinus</name>
    <dbReference type="NCBI Taxonomy" id="2014873"/>
    <lineage>
        <taxon>Bacteria</taxon>
        <taxon>Bacillati</taxon>
        <taxon>Chloroflexota</taxon>
        <taxon>Ktedonobacteria</taxon>
        <taxon>Ktedonobacterales</taxon>
        <taxon>Dictyobacteraceae</taxon>
        <taxon>Dictyobacter</taxon>
    </lineage>
</organism>
<reference evidence="3" key="1">
    <citation type="submission" date="2018-12" db="EMBL/GenBank/DDBJ databases">
        <title>Tengunoibacter tsumagoiensis gen. nov., sp. nov., Dictyobacter kobayashii sp. nov., D. alpinus sp. nov., and D. joshuensis sp. nov. and description of Dictyobacteraceae fam. nov. within the order Ktedonobacterales isolated from Tengu-no-mugimeshi.</title>
        <authorList>
            <person name="Wang C.M."/>
            <person name="Zheng Y."/>
            <person name="Sakai Y."/>
            <person name="Toyoda A."/>
            <person name="Minakuchi Y."/>
            <person name="Abe K."/>
            <person name="Yokota A."/>
            <person name="Yabe S."/>
        </authorList>
    </citation>
    <scope>NUCLEOTIDE SEQUENCE [LARGE SCALE GENOMIC DNA]</scope>
    <source>
        <strain evidence="3">Uno16</strain>
    </source>
</reference>
<dbReference type="PANTHER" id="PTHR43610">
    <property type="entry name" value="BLL6696 PROTEIN"/>
    <property type="match status" value="1"/>
</dbReference>
<dbReference type="InterPro" id="IPR016181">
    <property type="entry name" value="Acyl_CoA_acyltransferase"/>
</dbReference>
<dbReference type="PANTHER" id="PTHR43610:SF1">
    <property type="entry name" value="N-ACETYLTRANSFERASE DOMAIN-CONTAINING PROTEIN"/>
    <property type="match status" value="1"/>
</dbReference>
<gene>
    <name evidence="2" type="ORF">KDA_53070</name>
</gene>
<dbReference type="RefSeq" id="WP_126630017.1">
    <property type="nucleotide sequence ID" value="NZ_BIFT01000002.1"/>
</dbReference>
<dbReference type="Gene3D" id="3.40.630.30">
    <property type="match status" value="1"/>
</dbReference>
<keyword evidence="3" id="KW-1185">Reference proteome</keyword>
<comment type="caution">
    <text evidence="2">The sequence shown here is derived from an EMBL/GenBank/DDBJ whole genome shotgun (WGS) entry which is preliminary data.</text>
</comment>
<dbReference type="Pfam" id="PF13302">
    <property type="entry name" value="Acetyltransf_3"/>
    <property type="match status" value="1"/>
</dbReference>
<feature type="domain" description="N-acetyltransferase" evidence="1">
    <location>
        <begin position="15"/>
        <end position="153"/>
    </location>
</feature>
<protein>
    <submittedName>
        <fullName evidence="2">N-acetyltransferase</fullName>
    </submittedName>
</protein>
<dbReference type="InterPro" id="IPR000182">
    <property type="entry name" value="GNAT_dom"/>
</dbReference>
<evidence type="ECO:0000259" key="1">
    <source>
        <dbReference type="Pfam" id="PF13302"/>
    </source>
</evidence>
<name>A0A402BEL4_9CHLR</name>
<dbReference type="GO" id="GO:0016747">
    <property type="term" value="F:acyltransferase activity, transferring groups other than amino-acyl groups"/>
    <property type="evidence" value="ECO:0007669"/>
    <property type="project" value="InterPro"/>
</dbReference>
<evidence type="ECO:0000313" key="2">
    <source>
        <dbReference type="EMBL" id="GCE29823.1"/>
    </source>
</evidence>
<accession>A0A402BEL4</accession>
<dbReference type="OrthoDB" id="9795199at2"/>
<proteinExistence type="predicted"/>
<evidence type="ECO:0000313" key="3">
    <source>
        <dbReference type="Proteomes" id="UP000287171"/>
    </source>
</evidence>
<dbReference type="EMBL" id="BIFT01000002">
    <property type="protein sequence ID" value="GCE29823.1"/>
    <property type="molecule type" value="Genomic_DNA"/>
</dbReference>
<sequence>MIKVEPVTLKGHLVRLEPLQMEHASELYEASRDPGLWTYKPVSQPGSLAEMRQLIASVLQSQHVGACQPFTIFSLERGCAVGETRYHSFMLQDHGLEIGWTWLTPSVQRTGVNTECKYLLLSHAFEVWRAIRVQFRTHHLNTRSQQALERLGAVREGVLRNHLIMPDGSYRHSVYYSIIQSEWPSTKARLETMMQR</sequence>
<dbReference type="Proteomes" id="UP000287171">
    <property type="component" value="Unassembled WGS sequence"/>
</dbReference>